<dbReference type="SUPFAM" id="SSF55031">
    <property type="entry name" value="Bacterial exopeptidase dimerisation domain"/>
    <property type="match status" value="1"/>
</dbReference>
<dbReference type="GO" id="GO:0071713">
    <property type="term" value="F:para-aminobenzoyl-glutamate hydrolase activity"/>
    <property type="evidence" value="ECO:0007669"/>
    <property type="project" value="TreeGrafter"/>
</dbReference>
<dbReference type="RefSeq" id="WP_012861486.1">
    <property type="nucleotide sequence ID" value="NC_013517.1"/>
</dbReference>
<protein>
    <submittedName>
        <fullName evidence="1">Metal-dependent amidase/aminoacylase/carboxypeptidase-like protein</fullName>
    </submittedName>
</protein>
<dbReference type="STRING" id="526218.Sterm_2037"/>
<gene>
    <name evidence="1" type="ordered locus">Sterm_2037</name>
</gene>
<dbReference type="PANTHER" id="PTHR30575:SF3">
    <property type="entry name" value="PEPTIDASE M20 DIMERISATION DOMAIN-CONTAINING PROTEIN"/>
    <property type="match status" value="1"/>
</dbReference>
<dbReference type="InterPro" id="IPR002933">
    <property type="entry name" value="Peptidase_M20"/>
</dbReference>
<dbReference type="GO" id="GO:0005737">
    <property type="term" value="C:cytoplasm"/>
    <property type="evidence" value="ECO:0007669"/>
    <property type="project" value="TreeGrafter"/>
</dbReference>
<reference evidence="2" key="1">
    <citation type="submission" date="2009-09" db="EMBL/GenBank/DDBJ databases">
        <title>The complete chromosome of Sebaldella termitidis ATCC 33386.</title>
        <authorList>
            <consortium name="US DOE Joint Genome Institute (JGI-PGF)"/>
            <person name="Lucas S."/>
            <person name="Copeland A."/>
            <person name="Lapidus A."/>
            <person name="Glavina del Rio T."/>
            <person name="Dalin E."/>
            <person name="Tice H."/>
            <person name="Bruce D."/>
            <person name="Goodwin L."/>
            <person name="Pitluck S."/>
            <person name="Kyrpides N."/>
            <person name="Mavromatis K."/>
            <person name="Ivanova N."/>
            <person name="Mikhailova N."/>
            <person name="Sims D."/>
            <person name="Meincke L."/>
            <person name="Brettin T."/>
            <person name="Detter J.C."/>
            <person name="Han C."/>
            <person name="Larimer F."/>
            <person name="Land M."/>
            <person name="Hauser L."/>
            <person name="Markowitz V."/>
            <person name="Cheng J.F."/>
            <person name="Hugenholtz P."/>
            <person name="Woyke T."/>
            <person name="Wu D."/>
            <person name="Eisen J.A."/>
        </authorList>
    </citation>
    <scope>NUCLEOTIDE SEQUENCE [LARGE SCALE GENOMIC DNA]</scope>
    <source>
        <strain evidence="2">ATCC 33386 / NCTC 11300</strain>
    </source>
</reference>
<dbReference type="HOGENOM" id="CLU_031812_2_1_0"/>
<sequence length="419" mass="47323">MFFKNQYQEIKEIGEKIFKNPELGYKEFKTKESVIEFLKKVNPEIEMEFFSTTGIKTTLGSGKSVNMAFIGELDAVYAPSHWCSDKESGAAHNCGHHTQIAITLALYNYFYTTGAYKNLDYTLTFIFIPAEEYLDLSYREKLQKDGVINYYGGKPEAMRLGIFDDIDIGVCVHAIGGSFTERTSEINCDLAGFLYKKYTFRGSASHAGFDPFSGKNAYSMSNIFQVALGLMRQQLKDSEHVRMNPIVMESDMSTNVIPNFIKVGTDLRTKSVEYMKTVADRIDKAAMGSAICLDGEVEAETQMGYLPFVQDRYIGQFVVDAFTEQSEIKTLWNNKFISAAGDIGDLSFMVPCIQIGYSGFAGTIHGDDFKDEDPEMIYEIFPRFVAKSLEYMSGKIDKSKLYKKSFKEYEECINSIVGK</sequence>
<dbReference type="InterPro" id="IPR036264">
    <property type="entry name" value="Bact_exopeptidase_dim_dom"/>
</dbReference>
<evidence type="ECO:0000313" key="2">
    <source>
        <dbReference type="Proteomes" id="UP000000845"/>
    </source>
</evidence>
<dbReference type="Gene3D" id="3.30.70.360">
    <property type="match status" value="1"/>
</dbReference>
<keyword evidence="2" id="KW-1185">Reference proteome</keyword>
<accession>D1AJK4</accession>
<dbReference type="InterPro" id="IPR052030">
    <property type="entry name" value="Peptidase_M20/M20A_hydrolases"/>
</dbReference>
<organism evidence="1 2">
    <name type="scientific">Sebaldella termitidis (strain ATCC 33386 / NCTC 11300)</name>
    <dbReference type="NCBI Taxonomy" id="526218"/>
    <lineage>
        <taxon>Bacteria</taxon>
        <taxon>Fusobacteriati</taxon>
        <taxon>Fusobacteriota</taxon>
        <taxon>Fusobacteriia</taxon>
        <taxon>Fusobacteriales</taxon>
        <taxon>Leptotrichiaceae</taxon>
        <taxon>Sebaldella</taxon>
    </lineage>
</organism>
<dbReference type="SUPFAM" id="SSF53187">
    <property type="entry name" value="Zn-dependent exopeptidases"/>
    <property type="match status" value="1"/>
</dbReference>
<dbReference type="Pfam" id="PF01546">
    <property type="entry name" value="Peptidase_M20"/>
    <property type="match status" value="1"/>
</dbReference>
<evidence type="ECO:0000313" key="1">
    <source>
        <dbReference type="EMBL" id="ACZ08892.1"/>
    </source>
</evidence>
<dbReference type="PANTHER" id="PTHR30575">
    <property type="entry name" value="PEPTIDASE M20"/>
    <property type="match status" value="1"/>
</dbReference>
<dbReference type="AlphaFoldDB" id="D1AJK4"/>
<proteinExistence type="predicted"/>
<dbReference type="GO" id="GO:0016805">
    <property type="term" value="F:dipeptidase activity"/>
    <property type="evidence" value="ECO:0007669"/>
    <property type="project" value="TreeGrafter"/>
</dbReference>
<dbReference type="eggNOG" id="COG1473">
    <property type="taxonomic scope" value="Bacteria"/>
</dbReference>
<dbReference type="EMBL" id="CP001739">
    <property type="protein sequence ID" value="ACZ08892.1"/>
    <property type="molecule type" value="Genomic_DNA"/>
</dbReference>
<dbReference type="GO" id="GO:0046657">
    <property type="term" value="P:folic acid catabolic process"/>
    <property type="evidence" value="ECO:0007669"/>
    <property type="project" value="TreeGrafter"/>
</dbReference>
<dbReference type="Proteomes" id="UP000000845">
    <property type="component" value="Chromosome"/>
</dbReference>
<dbReference type="Gene3D" id="3.40.630.10">
    <property type="entry name" value="Zn peptidases"/>
    <property type="match status" value="1"/>
</dbReference>
<dbReference type="KEGG" id="str:Sterm_2037"/>
<reference evidence="1 2" key="2">
    <citation type="journal article" date="2010" name="Stand. Genomic Sci.">
        <title>Complete genome sequence of Sebaldella termitidis type strain (NCTC 11300).</title>
        <authorList>
            <person name="Harmon-Smith M."/>
            <person name="Celia L."/>
            <person name="Chertkov O."/>
            <person name="Lapidus A."/>
            <person name="Copeland A."/>
            <person name="Glavina Del Rio T."/>
            <person name="Nolan M."/>
            <person name="Lucas S."/>
            <person name="Tice H."/>
            <person name="Cheng J.F."/>
            <person name="Han C."/>
            <person name="Detter J.C."/>
            <person name="Bruce D."/>
            <person name="Goodwin L."/>
            <person name="Pitluck S."/>
            <person name="Pati A."/>
            <person name="Liolios K."/>
            <person name="Ivanova N."/>
            <person name="Mavromatis K."/>
            <person name="Mikhailova N."/>
            <person name="Chen A."/>
            <person name="Palaniappan K."/>
            <person name="Land M."/>
            <person name="Hauser L."/>
            <person name="Chang Y.J."/>
            <person name="Jeffries C.D."/>
            <person name="Brettin T."/>
            <person name="Goker M."/>
            <person name="Beck B."/>
            <person name="Bristow J."/>
            <person name="Eisen J.A."/>
            <person name="Markowitz V."/>
            <person name="Hugenholtz P."/>
            <person name="Kyrpides N.C."/>
            <person name="Klenk H.P."/>
            <person name="Chen F."/>
        </authorList>
    </citation>
    <scope>NUCLEOTIDE SEQUENCE [LARGE SCALE GENOMIC DNA]</scope>
    <source>
        <strain evidence="2">ATCC 33386 / NCTC 11300</strain>
    </source>
</reference>
<name>D1AJK4_SEBTE</name>